<accession>A0ABZ0TUS1</accession>
<protein>
    <submittedName>
        <fullName evidence="1">Uncharacterized protein</fullName>
    </submittedName>
</protein>
<gene>
    <name evidence="1" type="ORF">SNE25_14985</name>
</gene>
<keyword evidence="2" id="KW-1185">Reference proteome</keyword>
<dbReference type="RefSeq" id="WP_321565914.1">
    <property type="nucleotide sequence ID" value="NZ_CP139558.1"/>
</dbReference>
<organism evidence="1 2">
    <name type="scientific">Mucilaginibacter sabulilitoris</name>
    <dbReference type="NCBI Taxonomy" id="1173583"/>
    <lineage>
        <taxon>Bacteria</taxon>
        <taxon>Pseudomonadati</taxon>
        <taxon>Bacteroidota</taxon>
        <taxon>Sphingobacteriia</taxon>
        <taxon>Sphingobacteriales</taxon>
        <taxon>Sphingobacteriaceae</taxon>
        <taxon>Mucilaginibacter</taxon>
    </lineage>
</organism>
<sequence length="52" mass="5432">MLAYIGPMAFIALVILSISLLPLSIGGGGVNTTSVTFTLRVPAGNDWVRLTL</sequence>
<reference evidence="1 2" key="1">
    <citation type="submission" date="2023-11" db="EMBL/GenBank/DDBJ databases">
        <title>Analysis of the Genomes of Mucilaginibacter gossypii cycad 4 and M. sabulilitoris SNA2: microbes with the potential for plant growth promotion.</title>
        <authorList>
            <person name="Hirsch A.M."/>
            <person name="Humm E."/>
            <person name="Rubbi M."/>
            <person name="Del Vecchio G."/>
            <person name="Ha S.M."/>
            <person name="Pellegrini M."/>
            <person name="Gunsalus R.P."/>
        </authorList>
    </citation>
    <scope>NUCLEOTIDE SEQUENCE [LARGE SCALE GENOMIC DNA]</scope>
    <source>
        <strain evidence="1 2">SNA2</strain>
    </source>
</reference>
<dbReference type="Proteomes" id="UP001324380">
    <property type="component" value="Chromosome"/>
</dbReference>
<evidence type="ECO:0000313" key="2">
    <source>
        <dbReference type="Proteomes" id="UP001324380"/>
    </source>
</evidence>
<name>A0ABZ0TUS1_9SPHI</name>
<evidence type="ECO:0000313" key="1">
    <source>
        <dbReference type="EMBL" id="WPU96826.1"/>
    </source>
</evidence>
<dbReference type="EMBL" id="CP139558">
    <property type="protein sequence ID" value="WPU96826.1"/>
    <property type="molecule type" value="Genomic_DNA"/>
</dbReference>
<proteinExistence type="predicted"/>